<dbReference type="InterPro" id="IPR003599">
    <property type="entry name" value="Ig_sub"/>
</dbReference>
<dbReference type="AlphaFoldDB" id="A0ABD0KY47"/>
<protein>
    <recommendedName>
        <fullName evidence="5">Ig-like domain-containing protein</fullName>
    </recommendedName>
</protein>
<evidence type="ECO:0000256" key="3">
    <source>
        <dbReference type="ARBA" id="ARBA00023157"/>
    </source>
</evidence>
<keyword evidence="2" id="KW-0677">Repeat</keyword>
<keyword evidence="1" id="KW-0732">Signal</keyword>
<dbReference type="InterPro" id="IPR003598">
    <property type="entry name" value="Ig_sub2"/>
</dbReference>
<dbReference type="SUPFAM" id="SSF48726">
    <property type="entry name" value="Immunoglobulin"/>
    <property type="match status" value="2"/>
</dbReference>
<organism evidence="6 7">
    <name type="scientific">Batillaria attramentaria</name>
    <dbReference type="NCBI Taxonomy" id="370345"/>
    <lineage>
        <taxon>Eukaryota</taxon>
        <taxon>Metazoa</taxon>
        <taxon>Spiralia</taxon>
        <taxon>Lophotrochozoa</taxon>
        <taxon>Mollusca</taxon>
        <taxon>Gastropoda</taxon>
        <taxon>Caenogastropoda</taxon>
        <taxon>Sorbeoconcha</taxon>
        <taxon>Cerithioidea</taxon>
        <taxon>Batillariidae</taxon>
        <taxon>Batillaria</taxon>
    </lineage>
</organism>
<evidence type="ECO:0000313" key="7">
    <source>
        <dbReference type="Proteomes" id="UP001519460"/>
    </source>
</evidence>
<dbReference type="Gene3D" id="2.60.40.10">
    <property type="entry name" value="Immunoglobulins"/>
    <property type="match status" value="3"/>
</dbReference>
<comment type="caution">
    <text evidence="6">The sequence shown here is derived from an EMBL/GenBank/DDBJ whole genome shotgun (WGS) entry which is preliminary data.</text>
</comment>
<dbReference type="EMBL" id="JACVVK020000111">
    <property type="protein sequence ID" value="KAK7491740.1"/>
    <property type="molecule type" value="Genomic_DNA"/>
</dbReference>
<feature type="non-terminal residue" evidence="6">
    <location>
        <position position="389"/>
    </location>
</feature>
<evidence type="ECO:0000256" key="1">
    <source>
        <dbReference type="ARBA" id="ARBA00022729"/>
    </source>
</evidence>
<dbReference type="PANTHER" id="PTHR12231:SF253">
    <property type="entry name" value="DPR-INTERACTING PROTEIN ETA, ISOFORM B-RELATED"/>
    <property type="match status" value="1"/>
</dbReference>
<dbReference type="InterPro" id="IPR013783">
    <property type="entry name" value="Ig-like_fold"/>
</dbReference>
<dbReference type="PROSITE" id="PS50835">
    <property type="entry name" value="IG_LIKE"/>
    <property type="match status" value="2"/>
</dbReference>
<gene>
    <name evidence="6" type="ORF">BaRGS_00016996</name>
</gene>
<dbReference type="SMART" id="SM00408">
    <property type="entry name" value="IGc2"/>
    <property type="match status" value="2"/>
</dbReference>
<dbReference type="InterPro" id="IPR013098">
    <property type="entry name" value="Ig_I-set"/>
</dbReference>
<feature type="domain" description="Ig-like" evidence="5">
    <location>
        <begin position="66"/>
        <end position="157"/>
    </location>
</feature>
<evidence type="ECO:0000259" key="5">
    <source>
        <dbReference type="PROSITE" id="PS50835"/>
    </source>
</evidence>
<keyword evidence="4" id="KW-0393">Immunoglobulin domain</keyword>
<dbReference type="InterPro" id="IPR007110">
    <property type="entry name" value="Ig-like_dom"/>
</dbReference>
<dbReference type="Pfam" id="PF07679">
    <property type="entry name" value="I-set"/>
    <property type="match status" value="1"/>
</dbReference>
<dbReference type="PANTHER" id="PTHR12231">
    <property type="entry name" value="CTX-RELATED TYPE I TRANSMEMBRANE PROTEIN"/>
    <property type="match status" value="1"/>
</dbReference>
<name>A0ABD0KY47_9CAEN</name>
<keyword evidence="7" id="KW-1185">Reference proteome</keyword>
<dbReference type="InterPro" id="IPR036179">
    <property type="entry name" value="Ig-like_dom_sf"/>
</dbReference>
<keyword evidence="3" id="KW-1015">Disulfide bond</keyword>
<proteinExistence type="predicted"/>
<sequence>MTVNVKLVKEAGQSAVGRDLPAVGSLSYLYENRCVEIIMRMRSCAKTEAKHGEYGSESLDLKEMQPTFDSPLANVTVKEGATAVLPCSVKFLGRRQVIWTDQWSTLFTFEDRRIIDDERVSVERPFTKDWNLHIRNVQHKDQGLYNCQINTNPVKIKTVHLTVQVPAKIVDELSSSDMKVRESETVTLICNVTGIPMPTVTWYRHSTDEDGVERQSEFCPGTNIPPEIYLPNKRIGQEVGKETILECLITANPQAVSKWTKDGGELKTTGRKYRVEIYSEAENSITLSLRILNVEKEDFGKYTCEASSIMGRDTETMVLFDYSRYRQTTTTTTTSTTTFAPTIMSTIGVPRRPAISQDLQDTSRADIRFITQGHPRPTLAPPSRAQHYP</sequence>
<accession>A0ABD0KY47</accession>
<evidence type="ECO:0000256" key="2">
    <source>
        <dbReference type="ARBA" id="ARBA00022737"/>
    </source>
</evidence>
<dbReference type="InterPro" id="IPR051170">
    <property type="entry name" value="Neural/epithelial_adhesion"/>
</dbReference>
<reference evidence="6 7" key="1">
    <citation type="journal article" date="2023" name="Sci. Data">
        <title>Genome assembly of the Korean intertidal mud-creeper Batillaria attramentaria.</title>
        <authorList>
            <person name="Patra A.K."/>
            <person name="Ho P.T."/>
            <person name="Jun S."/>
            <person name="Lee S.J."/>
            <person name="Kim Y."/>
            <person name="Won Y.J."/>
        </authorList>
    </citation>
    <scope>NUCLEOTIDE SEQUENCE [LARGE SCALE GENOMIC DNA]</scope>
    <source>
        <strain evidence="6">Wonlab-2016</strain>
    </source>
</reference>
<dbReference type="Proteomes" id="UP001519460">
    <property type="component" value="Unassembled WGS sequence"/>
</dbReference>
<feature type="domain" description="Ig-like" evidence="5">
    <location>
        <begin position="166"/>
        <end position="320"/>
    </location>
</feature>
<evidence type="ECO:0000256" key="4">
    <source>
        <dbReference type="ARBA" id="ARBA00023319"/>
    </source>
</evidence>
<dbReference type="Pfam" id="PF13927">
    <property type="entry name" value="Ig_3"/>
    <property type="match status" value="2"/>
</dbReference>
<evidence type="ECO:0000313" key="6">
    <source>
        <dbReference type="EMBL" id="KAK7491740.1"/>
    </source>
</evidence>
<dbReference type="SMART" id="SM00409">
    <property type="entry name" value="IG"/>
    <property type="match status" value="2"/>
</dbReference>